<name>A0A8S1F501_9PELO</name>
<dbReference type="OrthoDB" id="5871241at2759"/>
<proteinExistence type="predicted"/>
<gene>
    <name evidence="1" type="ORF">CBOVIS_LOCUS10521</name>
</gene>
<dbReference type="Proteomes" id="UP000494206">
    <property type="component" value="Unassembled WGS sequence"/>
</dbReference>
<protein>
    <submittedName>
        <fullName evidence="1">Uncharacterized protein</fullName>
    </submittedName>
</protein>
<evidence type="ECO:0000313" key="2">
    <source>
        <dbReference type="Proteomes" id="UP000494206"/>
    </source>
</evidence>
<accession>A0A8S1F501</accession>
<reference evidence="1 2" key="1">
    <citation type="submission" date="2020-04" db="EMBL/GenBank/DDBJ databases">
        <authorList>
            <person name="Laetsch R D."/>
            <person name="Stevens L."/>
            <person name="Kumar S."/>
            <person name="Blaxter L. M."/>
        </authorList>
    </citation>
    <scope>NUCLEOTIDE SEQUENCE [LARGE SCALE GENOMIC DNA]</scope>
</reference>
<keyword evidence="2" id="KW-1185">Reference proteome</keyword>
<sequence length="109" mass="11983">MANSFAIIIDIVVKACSTIGKQSIVYNQRTLDAKTFAPDVQLERGDSKCKYELNDGGKLIKIIKKNGDIHYILRCVDGRQVFIEKSNAGCSLVMVNKKGAVTKSLAAQY</sequence>
<dbReference type="AlphaFoldDB" id="A0A8S1F501"/>
<comment type="caution">
    <text evidence="1">The sequence shown here is derived from an EMBL/GenBank/DDBJ whole genome shotgun (WGS) entry which is preliminary data.</text>
</comment>
<evidence type="ECO:0000313" key="1">
    <source>
        <dbReference type="EMBL" id="CAB3408785.1"/>
    </source>
</evidence>
<organism evidence="1 2">
    <name type="scientific">Caenorhabditis bovis</name>
    <dbReference type="NCBI Taxonomy" id="2654633"/>
    <lineage>
        <taxon>Eukaryota</taxon>
        <taxon>Metazoa</taxon>
        <taxon>Ecdysozoa</taxon>
        <taxon>Nematoda</taxon>
        <taxon>Chromadorea</taxon>
        <taxon>Rhabditida</taxon>
        <taxon>Rhabditina</taxon>
        <taxon>Rhabditomorpha</taxon>
        <taxon>Rhabditoidea</taxon>
        <taxon>Rhabditidae</taxon>
        <taxon>Peloderinae</taxon>
        <taxon>Caenorhabditis</taxon>
    </lineage>
</organism>
<dbReference type="EMBL" id="CADEPM010000007">
    <property type="protein sequence ID" value="CAB3408785.1"/>
    <property type="molecule type" value="Genomic_DNA"/>
</dbReference>